<sequence>MVVMISSTRNLKRAVLYNEKKVAKGQAVLLEAGYFLEDSSRLSVDARILRLQRRMELNYRSKASVMLFSLNFARTDQLSAQDMVQITSEFLKKIGFENQPYLLYEHLDTGHRHAHVVSTLIRADGSRINEGNISIHNIKVACRQLEEQFELTKNSMIRTRSKRMPEPEKLLNGKPQTITVIESAVSQVLEKFYFSSFTEFNALLSQFGVKAMTGRIGSRLREHQGVIYGLITAEGAKKSAPIKASRLQPQPTLARLQQFFTVGRQHQQKHLTHLKTALDLRLLSEDSFSLRTLAGALDRLGVKMHARAQQGTIALTYLDNRSRCAFDQSLLGERYSLRQLDARCENSVFNAPGSKKLDVSLNQKEISEKNVSVPSTAKVFHSDKFRDVLLHELFSALPDQSSAPWELRRSAKKKKKRAIHL</sequence>
<evidence type="ECO:0000313" key="2">
    <source>
        <dbReference type="EMBL" id="SEI39851.1"/>
    </source>
</evidence>
<dbReference type="STRING" id="408657.SAMN04487995_0389"/>
<reference evidence="2 3" key="1">
    <citation type="submission" date="2016-10" db="EMBL/GenBank/DDBJ databases">
        <authorList>
            <person name="de Groot N.N."/>
        </authorList>
    </citation>
    <scope>NUCLEOTIDE SEQUENCE [LARGE SCALE GENOMIC DNA]</scope>
    <source>
        <strain evidence="2 3">DSM 19938</strain>
    </source>
</reference>
<dbReference type="OrthoDB" id="915634at2"/>
<accession>A0A1H6Q7S2</accession>
<proteinExistence type="predicted"/>
<dbReference type="Pfam" id="PF03432">
    <property type="entry name" value="Relaxase"/>
    <property type="match status" value="1"/>
</dbReference>
<gene>
    <name evidence="2" type="ORF">SAMN04487995_0389</name>
</gene>
<dbReference type="AlphaFoldDB" id="A0A1H6Q7S2"/>
<evidence type="ECO:0000313" key="3">
    <source>
        <dbReference type="Proteomes" id="UP000199532"/>
    </source>
</evidence>
<protein>
    <submittedName>
        <fullName evidence="2">Relaxase/Mobilisation nuclease domain-containing protein</fullName>
    </submittedName>
</protein>
<feature type="domain" description="MobA/VirD2-like nuclease" evidence="1">
    <location>
        <begin position="17"/>
        <end position="151"/>
    </location>
</feature>
<name>A0A1H6Q7S2_9BACT</name>
<keyword evidence="3" id="KW-1185">Reference proteome</keyword>
<evidence type="ECO:0000259" key="1">
    <source>
        <dbReference type="Pfam" id="PF03432"/>
    </source>
</evidence>
<dbReference type="Proteomes" id="UP000199532">
    <property type="component" value="Unassembled WGS sequence"/>
</dbReference>
<dbReference type="EMBL" id="FNXY01000001">
    <property type="protein sequence ID" value="SEI39851.1"/>
    <property type="molecule type" value="Genomic_DNA"/>
</dbReference>
<dbReference type="InterPro" id="IPR005094">
    <property type="entry name" value="Endonuclease_MobA/VirD2"/>
</dbReference>
<organism evidence="2 3">
    <name type="scientific">Dyadobacter koreensis</name>
    <dbReference type="NCBI Taxonomy" id="408657"/>
    <lineage>
        <taxon>Bacteria</taxon>
        <taxon>Pseudomonadati</taxon>
        <taxon>Bacteroidota</taxon>
        <taxon>Cytophagia</taxon>
        <taxon>Cytophagales</taxon>
        <taxon>Spirosomataceae</taxon>
        <taxon>Dyadobacter</taxon>
    </lineage>
</organism>